<dbReference type="Pfam" id="PF04082">
    <property type="entry name" value="Fungal_trans"/>
    <property type="match status" value="1"/>
</dbReference>
<evidence type="ECO:0000256" key="1">
    <source>
        <dbReference type="ARBA" id="ARBA00001946"/>
    </source>
</evidence>
<dbReference type="CDD" id="cd12148">
    <property type="entry name" value="fungal_TF_MHR"/>
    <property type="match status" value="1"/>
</dbReference>
<feature type="region of interest" description="Disordered" evidence="8">
    <location>
        <begin position="1174"/>
        <end position="1234"/>
    </location>
</feature>
<evidence type="ECO:0000256" key="2">
    <source>
        <dbReference type="ARBA" id="ARBA00004123"/>
    </source>
</evidence>
<dbReference type="InterPro" id="IPR036691">
    <property type="entry name" value="Endo/exonu/phosph_ase_sf"/>
</dbReference>
<dbReference type="Proteomes" id="UP000814176">
    <property type="component" value="Unassembled WGS sequence"/>
</dbReference>
<evidence type="ECO:0000256" key="5">
    <source>
        <dbReference type="ARBA" id="ARBA00022801"/>
    </source>
</evidence>
<dbReference type="Pfam" id="PF00172">
    <property type="entry name" value="Zn_clus"/>
    <property type="match status" value="1"/>
</dbReference>
<dbReference type="SUPFAM" id="SSF57701">
    <property type="entry name" value="Zn2/Cys6 DNA-binding domain"/>
    <property type="match status" value="1"/>
</dbReference>
<comment type="similarity">
    <text evidence="3">Belongs to the DNA repair enzymes AP/ExoA family.</text>
</comment>
<evidence type="ECO:0000256" key="4">
    <source>
        <dbReference type="ARBA" id="ARBA00022723"/>
    </source>
</evidence>
<dbReference type="InterPro" id="IPR001138">
    <property type="entry name" value="Zn2Cys6_DnaBD"/>
</dbReference>
<dbReference type="SMART" id="SM00906">
    <property type="entry name" value="Fungal_trans"/>
    <property type="match status" value="1"/>
</dbReference>
<dbReference type="SUPFAM" id="SSF56219">
    <property type="entry name" value="DNase I-like"/>
    <property type="match status" value="1"/>
</dbReference>
<sequence length="1253" mass="139360">MVKNASRMTPDSGTPGPSNGLRRKSEEEDVRLSKKPRTRVSYSCGECHRRKQKCDRQIPCSHCIARKVPELCKAYTPGKTDQDVHVRLARLEHIVETALPSYWNRSHSPGTPDIGSERRRSSSPMEDGNRSQAEEEDPCGGMFESGRWFGKSASGSVAAPVVLEQLQHVEKLSAGDTLPASQLPADIFQPDSKLLATLEPQNAADKLQLLISDYGFSPTRVPKLINELPPRHLSDRLVDYYFSAINWTRYPIPERDFRTAYSAICAEGMTPNPNNLRFLPLLFVVLSIAIRLAPEHIGGDERSRKLTSSRYYWSSRRALVITAAIQPDCFEMVLTRMLSARFLILDRRMTESWNQLGAAVRTAQALGLHRDGADMGMDLVQVEKRRRIWSHLYHADRSIALVLGRPIAIQDNYTSTHSPSNVDDFVTSDLRKPLPLTTPTPSTFMILRHHLAGIMGRMSHHFQQVRSAHHYSDVLALDDELLKFMQTLPPHYAIEPDTSLDQSHPYIPIHRFLLVTEILFVRITLNRPYLLRRLGSDRYLRSRRACFESALTDYRIRRAFLATTTKEARDPIASAYREFQSAMISGIYLVLYPRGNDADNMHSVLDSFLEGREGKGKETDETTRREVNIIQFLKERSTQMAEAAAHAAQQHGEASSSKKPNMTLNLREYLQKPAMHPVAPSVAGPSLSSVPSYPIGTHPLANLPYMPSTHATAIPSHLQHTEGGSGSQSGTGSPPGEMDSESTAQTLLDQWCNIFSGGPTDDSTGASARLPWGTPGLTDLTGWPLPTTPNMGAEPLPGLDGSDWSYWESLVNQIRSSPVLSCHFRASALSSFDIACRMSKRTRTENRSAPDHEPVAKKSRTEAPSSVAQPTAPGTIKILSWNVETPVPFLDLTPRKAGPSSVKPASNLSLLRDVIARHGYPEFICLQEVRARHTDKEWIASLKNAPNGKGDGPQYTTFTSLNRAPRGQRHFGVVTYAKNPDDIANAREVDWDAEGRVMILEMKSGWALVNVYALNGSEYMWRDATGRSPPKTRNERKREFNQLLMQECRMMQQRGLRLVLVGDFNISLTKRDCVPRLRTEYPHSLARKEFMDNIIAGLDVVDVYRTLHGDRSALSWFAKGKPQGSDAARVDYALVERSIADRVTESEYFQDPEERAHSDHAPFILAVRDMDSLPPPMLLPAPSQQEMQPSLPSAEAAPQQISPTQSLAPPGTGSDEGSQSTPDSAIDPSLQMDPQAFGLLVEQAVAASTAATS</sequence>
<feature type="region of interest" description="Disordered" evidence="8">
    <location>
        <begin position="1"/>
        <end position="41"/>
    </location>
</feature>
<feature type="compositionally biased region" description="Basic and acidic residues" evidence="8">
    <location>
        <begin position="842"/>
        <end position="861"/>
    </location>
</feature>
<dbReference type="InterPro" id="IPR036864">
    <property type="entry name" value="Zn2-C6_fun-type_DNA-bd_sf"/>
</dbReference>
<comment type="subcellular location">
    <subcellularLocation>
        <location evidence="2">Nucleus</location>
    </subcellularLocation>
</comment>
<dbReference type="PANTHER" id="PTHR31001">
    <property type="entry name" value="UNCHARACTERIZED TRANSCRIPTIONAL REGULATORY PROTEIN"/>
    <property type="match status" value="1"/>
</dbReference>
<feature type="compositionally biased region" description="Polar residues" evidence="8">
    <location>
        <begin position="1"/>
        <end position="17"/>
    </location>
</feature>
<keyword evidence="6" id="KW-0460">Magnesium</keyword>
<keyword evidence="4" id="KW-0479">Metal-binding</keyword>
<feature type="domain" description="Zn(2)-C6 fungal-type" evidence="9">
    <location>
        <begin position="43"/>
        <end position="72"/>
    </location>
</feature>
<dbReference type="GeneID" id="72007033"/>
<comment type="caution">
    <text evidence="10">The sequence shown here is derived from an EMBL/GenBank/DDBJ whole genome shotgun (WGS) entry which is preliminary data.</text>
</comment>
<dbReference type="SMART" id="SM00066">
    <property type="entry name" value="GAL4"/>
    <property type="match status" value="1"/>
</dbReference>
<evidence type="ECO:0000256" key="6">
    <source>
        <dbReference type="ARBA" id="ARBA00022842"/>
    </source>
</evidence>
<dbReference type="PROSITE" id="PS50048">
    <property type="entry name" value="ZN2_CY6_FUNGAL_2"/>
    <property type="match status" value="1"/>
</dbReference>
<dbReference type="PANTHER" id="PTHR31001:SF87">
    <property type="entry name" value="COL-21"/>
    <property type="match status" value="1"/>
</dbReference>
<proteinExistence type="inferred from homology"/>
<dbReference type="CDD" id="cd00067">
    <property type="entry name" value="GAL4"/>
    <property type="match status" value="1"/>
</dbReference>
<dbReference type="PROSITE" id="PS00463">
    <property type="entry name" value="ZN2_CY6_FUNGAL_1"/>
    <property type="match status" value="1"/>
</dbReference>
<dbReference type="InterPro" id="IPR004808">
    <property type="entry name" value="AP_endonuc_1"/>
</dbReference>
<feature type="region of interest" description="Disordered" evidence="8">
    <location>
        <begin position="841"/>
        <end position="871"/>
    </location>
</feature>
<organism evidence="10 11">
    <name type="scientific">Rhodofomes roseus</name>
    <dbReference type="NCBI Taxonomy" id="34475"/>
    <lineage>
        <taxon>Eukaryota</taxon>
        <taxon>Fungi</taxon>
        <taxon>Dikarya</taxon>
        <taxon>Basidiomycota</taxon>
        <taxon>Agaricomycotina</taxon>
        <taxon>Agaricomycetes</taxon>
        <taxon>Polyporales</taxon>
        <taxon>Rhodofomes</taxon>
    </lineage>
</organism>
<dbReference type="Gene3D" id="3.60.10.10">
    <property type="entry name" value="Endonuclease/exonuclease/phosphatase"/>
    <property type="match status" value="1"/>
</dbReference>
<evidence type="ECO:0000256" key="8">
    <source>
        <dbReference type="SAM" id="MobiDB-lite"/>
    </source>
</evidence>
<feature type="region of interest" description="Disordered" evidence="8">
    <location>
        <begin position="717"/>
        <end position="742"/>
    </location>
</feature>
<evidence type="ECO:0000313" key="11">
    <source>
        <dbReference type="Proteomes" id="UP000814176"/>
    </source>
</evidence>
<keyword evidence="11" id="KW-1185">Reference proteome</keyword>
<gene>
    <name evidence="10" type="ORF">C8Q71DRAFT_826813</name>
</gene>
<dbReference type="Gene3D" id="4.10.240.10">
    <property type="entry name" value="Zn(2)-C6 fungal-type DNA-binding domain"/>
    <property type="match status" value="1"/>
</dbReference>
<feature type="compositionally biased region" description="Basic and acidic residues" evidence="8">
    <location>
        <begin position="23"/>
        <end position="32"/>
    </location>
</feature>
<reference evidence="10 11" key="1">
    <citation type="journal article" date="2021" name="Environ. Microbiol.">
        <title>Gene family expansions and transcriptome signatures uncover fungal adaptations to wood decay.</title>
        <authorList>
            <person name="Hage H."/>
            <person name="Miyauchi S."/>
            <person name="Viragh M."/>
            <person name="Drula E."/>
            <person name="Min B."/>
            <person name="Chaduli D."/>
            <person name="Navarro D."/>
            <person name="Favel A."/>
            <person name="Norest M."/>
            <person name="Lesage-Meessen L."/>
            <person name="Balint B."/>
            <person name="Merenyi Z."/>
            <person name="de Eugenio L."/>
            <person name="Morin E."/>
            <person name="Martinez A.T."/>
            <person name="Baldrian P."/>
            <person name="Stursova M."/>
            <person name="Martinez M.J."/>
            <person name="Novotny C."/>
            <person name="Magnuson J.K."/>
            <person name="Spatafora J.W."/>
            <person name="Maurice S."/>
            <person name="Pangilinan J."/>
            <person name="Andreopoulos W."/>
            <person name="LaButti K."/>
            <person name="Hundley H."/>
            <person name="Na H."/>
            <person name="Kuo A."/>
            <person name="Barry K."/>
            <person name="Lipzen A."/>
            <person name="Henrissat B."/>
            <person name="Riley R."/>
            <person name="Ahrendt S."/>
            <person name="Nagy L.G."/>
            <person name="Grigoriev I.V."/>
            <person name="Martin F."/>
            <person name="Rosso M.N."/>
        </authorList>
    </citation>
    <scope>NUCLEOTIDE SEQUENCE [LARGE SCALE GENOMIC DNA]</scope>
    <source>
        <strain evidence="10 11">CIRM-BRFM 1785</strain>
    </source>
</reference>
<evidence type="ECO:0000313" key="10">
    <source>
        <dbReference type="EMBL" id="KAH9844296.1"/>
    </source>
</evidence>
<evidence type="ECO:0000259" key="9">
    <source>
        <dbReference type="PROSITE" id="PS50048"/>
    </source>
</evidence>
<comment type="cofactor">
    <cofactor evidence="1">
        <name>Mg(2+)</name>
        <dbReference type="ChEBI" id="CHEBI:18420"/>
    </cofactor>
</comment>
<protein>
    <recommendedName>
        <fullName evidence="9">Zn(2)-C6 fungal-type domain-containing protein</fullName>
    </recommendedName>
</protein>
<dbReference type="PROSITE" id="PS51435">
    <property type="entry name" value="AP_NUCLEASE_F1_4"/>
    <property type="match status" value="1"/>
</dbReference>
<dbReference type="EMBL" id="JADCUA010000001">
    <property type="protein sequence ID" value="KAH9844296.1"/>
    <property type="molecule type" value="Genomic_DNA"/>
</dbReference>
<dbReference type="InterPro" id="IPR050613">
    <property type="entry name" value="Sec_Metabolite_Reg"/>
</dbReference>
<evidence type="ECO:0000256" key="7">
    <source>
        <dbReference type="ARBA" id="ARBA00023242"/>
    </source>
</evidence>
<evidence type="ECO:0000256" key="3">
    <source>
        <dbReference type="ARBA" id="ARBA00007092"/>
    </source>
</evidence>
<name>A0ABQ8L070_9APHY</name>
<keyword evidence="7" id="KW-0539">Nucleus</keyword>
<dbReference type="Pfam" id="PF03372">
    <property type="entry name" value="Exo_endo_phos"/>
    <property type="match status" value="1"/>
</dbReference>
<accession>A0ABQ8L070</accession>
<dbReference type="InterPro" id="IPR007219">
    <property type="entry name" value="XnlR_reg_dom"/>
</dbReference>
<dbReference type="InterPro" id="IPR005135">
    <property type="entry name" value="Endo/exonuclease/phosphatase"/>
</dbReference>
<feature type="region of interest" description="Disordered" evidence="8">
    <location>
        <begin position="102"/>
        <end position="139"/>
    </location>
</feature>
<dbReference type="RefSeq" id="XP_047785106.1">
    <property type="nucleotide sequence ID" value="XM_047926301.1"/>
</dbReference>
<keyword evidence="5" id="KW-0378">Hydrolase</keyword>